<sequence length="339" mass="37648">MSYHLSCHHQFAEINAQAYADLWMDCGQPAFYHPDLLTAAERHPMLPTLATHYLAAWRGERLDALLVVYQQSQPDPFGTLAKSTGFHFAAPVGGLLGHIAHCYDTQILHRPGSEDAAQRLMTELIALADRQGIPGCGLLNLSAGPSLSAAERAGYRCNFMHDRFFIDLMPFGRFDDYLAALPRDGRQEMKRQLRKFDSDRGSYRVLSGRDADLAAAVKLCHATSSRNGTPHYYPITTFLHFLETCGELITVVQVEHEGQLVAAVICLNDPQCLHLWAGGVDYRLSSFSPYTVMIAASVQYAFSQGIRRIEAGRTNARIKARLGCQSQPLYSALYPLEVA</sequence>
<dbReference type="InterPro" id="IPR016181">
    <property type="entry name" value="Acyl_CoA_acyltransferase"/>
</dbReference>
<dbReference type="Gene3D" id="3.40.630.30">
    <property type="match status" value="1"/>
</dbReference>
<comment type="caution">
    <text evidence="2">The sequence shown here is derived from an EMBL/GenBank/DDBJ whole genome shotgun (WGS) entry which is preliminary data.</text>
</comment>
<proteinExistence type="predicted"/>
<dbReference type="InterPro" id="IPR038740">
    <property type="entry name" value="BioF2-like_GNAT_dom"/>
</dbReference>
<accession>A0A318PFG9</accession>
<evidence type="ECO:0000259" key="1">
    <source>
        <dbReference type="Pfam" id="PF13480"/>
    </source>
</evidence>
<dbReference type="AlphaFoldDB" id="A0A318PFG9"/>
<protein>
    <submittedName>
        <fullName evidence="2">Oxidoreductase</fullName>
    </submittedName>
</protein>
<dbReference type="Proteomes" id="UP000248196">
    <property type="component" value="Unassembled WGS sequence"/>
</dbReference>
<gene>
    <name evidence="2" type="ORF">CT690_05715</name>
</gene>
<dbReference type="RefSeq" id="WP_004946689.1">
    <property type="nucleotide sequence ID" value="NZ_PESE01000001.1"/>
</dbReference>
<dbReference type="EMBL" id="PESE01000001">
    <property type="protein sequence ID" value="PYD40773.1"/>
    <property type="molecule type" value="Genomic_DNA"/>
</dbReference>
<evidence type="ECO:0000313" key="2">
    <source>
        <dbReference type="EMBL" id="PYD40773.1"/>
    </source>
</evidence>
<name>A0A318PFG9_SERPL</name>
<dbReference type="Pfam" id="PF13480">
    <property type="entry name" value="Acetyltransf_6"/>
    <property type="match status" value="1"/>
</dbReference>
<reference evidence="2 3" key="1">
    <citation type="submission" date="2017-11" db="EMBL/GenBank/DDBJ databases">
        <title>Genome sequence of the oocydin A producing rhizobacterium Serratia plymuthica 4Rx5.</title>
        <authorList>
            <person name="Matilla M.A."/>
            <person name="Udaondo Z."/>
            <person name="Salmond G.P.C."/>
        </authorList>
    </citation>
    <scope>NUCLEOTIDE SEQUENCE [LARGE SCALE GENOMIC DNA]</scope>
    <source>
        <strain evidence="2 3">4Rx5</strain>
    </source>
</reference>
<feature type="domain" description="BioF2-like acetyltransferase" evidence="1">
    <location>
        <begin position="184"/>
        <end position="318"/>
    </location>
</feature>
<dbReference type="SUPFAM" id="SSF55729">
    <property type="entry name" value="Acyl-CoA N-acyltransferases (Nat)"/>
    <property type="match status" value="1"/>
</dbReference>
<organism evidence="2 3">
    <name type="scientific">Serratia plymuthica</name>
    <dbReference type="NCBI Taxonomy" id="82996"/>
    <lineage>
        <taxon>Bacteria</taxon>
        <taxon>Pseudomonadati</taxon>
        <taxon>Pseudomonadota</taxon>
        <taxon>Gammaproteobacteria</taxon>
        <taxon>Enterobacterales</taxon>
        <taxon>Yersiniaceae</taxon>
        <taxon>Serratia</taxon>
    </lineage>
</organism>
<evidence type="ECO:0000313" key="3">
    <source>
        <dbReference type="Proteomes" id="UP000248196"/>
    </source>
</evidence>
<dbReference type="OrthoDB" id="6028172at2"/>